<keyword evidence="8 16" id="KW-0808">Transferase</keyword>
<gene>
    <name evidence="19" type="ORF">AB6A40_003124</name>
</gene>
<evidence type="ECO:0000313" key="19">
    <source>
        <dbReference type="EMBL" id="MFH4976415.1"/>
    </source>
</evidence>
<evidence type="ECO:0000256" key="15">
    <source>
        <dbReference type="ARBA" id="ARBA00023264"/>
    </source>
</evidence>
<sequence>MDSKNYELVQRKVKSLTDDANPNNDKTEEASMRAASSDDEPILRGMGPKTRSDDSDADACLDAQTAALRTKNLPQDTSSLGTHLDALLSSLPTKWRNWCVRFVFTIIMISVFSFIIYMGPKYVIGLVFIIQFKCFHEIISIGLAVYRMYDFPWFRMLSWYFLFTSNYFFFGESLIEFWSILLKKDEFLHFLVSYHRLISFVLYCIGFVWFVLSLRKSYYIRQFSLFAWTHVTLLLIVSQSLLIIENVFEGLIWFLVPVSMVICCDIFSYVFGFFFGKTPLIKLSPKKTWEGFIGGGISTVIFGVALSCFLMRSPYFLCPVHEYMEDFSNCTIPISFQLREVEVGKPFAFFFRILKKDPIIQMYPFIGHSIILALFASILGPFGGFFASGFKRAFRIKDFGAIIPGHGGLMDRFDCQLLMGTFVNVYLHTFIKSPSREKVIHSILRLSNDDQIFIYNNLKEELIQSGLLPNA</sequence>
<dbReference type="PANTHER" id="PTHR13773:SF8">
    <property type="entry name" value="PHOSPHATIDATE CYTIDYLYLTRANSFERASE, PHOTORECEPTOR-SPECIFIC"/>
    <property type="match status" value="1"/>
</dbReference>
<comment type="subcellular location">
    <subcellularLocation>
        <location evidence="2">Membrane</location>
        <topology evidence="2">Multi-pass membrane protein</topology>
    </subcellularLocation>
</comment>
<protein>
    <recommendedName>
        <fullName evidence="6 16">Phosphatidate cytidylyltransferase</fullName>
        <ecNumber evidence="6 16">2.7.7.41</ecNumber>
    </recommendedName>
</protein>
<evidence type="ECO:0000256" key="5">
    <source>
        <dbReference type="ARBA" id="ARBA00010185"/>
    </source>
</evidence>
<keyword evidence="20" id="KW-1185">Reference proteome</keyword>
<dbReference type="Pfam" id="PF01148">
    <property type="entry name" value="CTP_transf_1"/>
    <property type="match status" value="1"/>
</dbReference>
<evidence type="ECO:0000256" key="11">
    <source>
        <dbReference type="ARBA" id="ARBA00022989"/>
    </source>
</evidence>
<evidence type="ECO:0000256" key="12">
    <source>
        <dbReference type="ARBA" id="ARBA00023098"/>
    </source>
</evidence>
<evidence type="ECO:0000256" key="7">
    <source>
        <dbReference type="ARBA" id="ARBA00022516"/>
    </source>
</evidence>
<proteinExistence type="inferred from homology"/>
<dbReference type="Proteomes" id="UP001608902">
    <property type="component" value="Unassembled WGS sequence"/>
</dbReference>
<comment type="catalytic activity">
    <reaction evidence="1 16 17">
        <text>a 1,2-diacyl-sn-glycero-3-phosphate + CTP + H(+) = a CDP-1,2-diacyl-sn-glycerol + diphosphate</text>
        <dbReference type="Rhea" id="RHEA:16229"/>
        <dbReference type="ChEBI" id="CHEBI:15378"/>
        <dbReference type="ChEBI" id="CHEBI:33019"/>
        <dbReference type="ChEBI" id="CHEBI:37563"/>
        <dbReference type="ChEBI" id="CHEBI:58332"/>
        <dbReference type="ChEBI" id="CHEBI:58608"/>
        <dbReference type="EC" id="2.7.7.41"/>
    </reaction>
</comment>
<dbReference type="EMBL" id="JBGFUD010001531">
    <property type="protein sequence ID" value="MFH4976415.1"/>
    <property type="molecule type" value="Genomic_DNA"/>
</dbReference>
<dbReference type="GO" id="GO:0004605">
    <property type="term" value="F:phosphatidate cytidylyltransferase activity"/>
    <property type="evidence" value="ECO:0007669"/>
    <property type="project" value="UniProtKB-UniRule"/>
</dbReference>
<feature type="transmembrane region" description="Helical" evidence="16">
    <location>
        <begin position="365"/>
        <end position="387"/>
    </location>
</feature>
<evidence type="ECO:0000256" key="16">
    <source>
        <dbReference type="PIRNR" id="PIRNR018269"/>
    </source>
</evidence>
<dbReference type="PIRSF" id="PIRSF018269">
    <property type="entry name" value="PC_trans_euk"/>
    <property type="match status" value="1"/>
</dbReference>
<evidence type="ECO:0000256" key="1">
    <source>
        <dbReference type="ARBA" id="ARBA00001698"/>
    </source>
</evidence>
<feature type="transmembrane region" description="Helical" evidence="16">
    <location>
        <begin position="123"/>
        <end position="146"/>
    </location>
</feature>
<organism evidence="19 20">
    <name type="scientific">Gnathostoma spinigerum</name>
    <dbReference type="NCBI Taxonomy" id="75299"/>
    <lineage>
        <taxon>Eukaryota</taxon>
        <taxon>Metazoa</taxon>
        <taxon>Ecdysozoa</taxon>
        <taxon>Nematoda</taxon>
        <taxon>Chromadorea</taxon>
        <taxon>Rhabditida</taxon>
        <taxon>Spirurina</taxon>
        <taxon>Gnathostomatomorpha</taxon>
        <taxon>Gnathostomatoidea</taxon>
        <taxon>Gnathostomatidae</taxon>
        <taxon>Gnathostoma</taxon>
    </lineage>
</organism>
<comment type="pathway">
    <text evidence="4">Lipid metabolism.</text>
</comment>
<evidence type="ECO:0000256" key="17">
    <source>
        <dbReference type="RuleBase" id="RU003938"/>
    </source>
</evidence>
<evidence type="ECO:0000256" key="14">
    <source>
        <dbReference type="ARBA" id="ARBA00023209"/>
    </source>
</evidence>
<dbReference type="InterPro" id="IPR000374">
    <property type="entry name" value="PC_trans"/>
</dbReference>
<evidence type="ECO:0000313" key="20">
    <source>
        <dbReference type="Proteomes" id="UP001608902"/>
    </source>
</evidence>
<feature type="transmembrane region" description="Helical" evidence="16">
    <location>
        <begin position="158"/>
        <end position="181"/>
    </location>
</feature>
<keyword evidence="15 16" id="KW-1208">Phospholipid metabolism</keyword>
<dbReference type="AlphaFoldDB" id="A0ABD6E8L5"/>
<evidence type="ECO:0000256" key="18">
    <source>
        <dbReference type="SAM" id="MobiDB-lite"/>
    </source>
</evidence>
<comment type="pathway">
    <text evidence="3 16 17">Phospholipid metabolism; CDP-diacylglycerol biosynthesis; CDP-diacylglycerol from sn-glycerol 3-phosphate: step 3/3.</text>
</comment>
<dbReference type="EC" id="2.7.7.41" evidence="6 16"/>
<name>A0ABD6E8L5_9BILA</name>
<comment type="caution">
    <text evidence="19">The sequence shown here is derived from an EMBL/GenBank/DDBJ whole genome shotgun (WGS) entry which is preliminary data.</text>
</comment>
<comment type="similarity">
    <text evidence="5 16 17">Belongs to the CDS family.</text>
</comment>
<evidence type="ECO:0000256" key="2">
    <source>
        <dbReference type="ARBA" id="ARBA00004141"/>
    </source>
</evidence>
<keyword evidence="11 16" id="KW-1133">Transmembrane helix</keyword>
<evidence type="ECO:0000256" key="3">
    <source>
        <dbReference type="ARBA" id="ARBA00005119"/>
    </source>
</evidence>
<feature type="transmembrane region" description="Helical" evidence="16">
    <location>
        <begin position="225"/>
        <end position="244"/>
    </location>
</feature>
<dbReference type="GO" id="GO:0016024">
    <property type="term" value="P:CDP-diacylglycerol biosynthetic process"/>
    <property type="evidence" value="ECO:0007669"/>
    <property type="project" value="UniProtKB-UniRule"/>
</dbReference>
<dbReference type="GO" id="GO:0016020">
    <property type="term" value="C:membrane"/>
    <property type="evidence" value="ECO:0007669"/>
    <property type="project" value="UniProtKB-SubCell"/>
</dbReference>
<evidence type="ECO:0000256" key="4">
    <source>
        <dbReference type="ARBA" id="ARBA00005189"/>
    </source>
</evidence>
<feature type="transmembrane region" description="Helical" evidence="16">
    <location>
        <begin position="250"/>
        <end position="276"/>
    </location>
</feature>
<accession>A0ABD6E8L5</accession>
<feature type="transmembrane region" description="Helical" evidence="16">
    <location>
        <begin position="98"/>
        <end position="117"/>
    </location>
</feature>
<evidence type="ECO:0000256" key="9">
    <source>
        <dbReference type="ARBA" id="ARBA00022692"/>
    </source>
</evidence>
<feature type="region of interest" description="Disordered" evidence="18">
    <location>
        <begin position="1"/>
        <end position="56"/>
    </location>
</feature>
<keyword evidence="7 16" id="KW-0444">Lipid biosynthesis</keyword>
<dbReference type="InterPro" id="IPR016720">
    <property type="entry name" value="PC_Trfase_euk"/>
</dbReference>
<keyword evidence="12 16" id="KW-0443">Lipid metabolism</keyword>
<evidence type="ECO:0000256" key="13">
    <source>
        <dbReference type="ARBA" id="ARBA00023136"/>
    </source>
</evidence>
<keyword evidence="13 16" id="KW-0472">Membrane</keyword>
<dbReference type="PANTHER" id="PTHR13773">
    <property type="entry name" value="PHOSPHATIDATE CYTIDYLYLTRANSFERASE"/>
    <property type="match status" value="1"/>
</dbReference>
<keyword evidence="14 16" id="KW-0594">Phospholipid biosynthesis</keyword>
<dbReference type="PROSITE" id="PS01315">
    <property type="entry name" value="CDS"/>
    <property type="match status" value="1"/>
</dbReference>
<feature type="transmembrane region" description="Helical" evidence="16">
    <location>
        <begin position="193"/>
        <end position="213"/>
    </location>
</feature>
<keyword evidence="10 16" id="KW-0548">Nucleotidyltransferase</keyword>
<evidence type="ECO:0000256" key="8">
    <source>
        <dbReference type="ARBA" id="ARBA00022679"/>
    </source>
</evidence>
<feature type="transmembrane region" description="Helical" evidence="16">
    <location>
        <begin position="288"/>
        <end position="312"/>
    </location>
</feature>
<reference evidence="19 20" key="1">
    <citation type="submission" date="2024-08" db="EMBL/GenBank/DDBJ databases">
        <title>Gnathostoma spinigerum genome.</title>
        <authorList>
            <person name="Gonzalez-Bertolin B."/>
            <person name="Monzon S."/>
            <person name="Zaballos A."/>
            <person name="Jimenez P."/>
            <person name="Dekumyoy P."/>
            <person name="Varona S."/>
            <person name="Cuesta I."/>
            <person name="Sumanam S."/>
            <person name="Adisakwattana P."/>
            <person name="Gasser R.B."/>
            <person name="Hernandez-Gonzalez A."/>
            <person name="Young N.D."/>
            <person name="Perteguer M.J."/>
        </authorList>
    </citation>
    <scope>NUCLEOTIDE SEQUENCE [LARGE SCALE GENOMIC DNA]</scope>
    <source>
        <strain evidence="19">AL3</strain>
        <tissue evidence="19">Liver</tissue>
    </source>
</reference>
<evidence type="ECO:0000256" key="10">
    <source>
        <dbReference type="ARBA" id="ARBA00022695"/>
    </source>
</evidence>
<keyword evidence="9 16" id="KW-0812">Transmembrane</keyword>
<evidence type="ECO:0000256" key="6">
    <source>
        <dbReference type="ARBA" id="ARBA00012487"/>
    </source>
</evidence>